<evidence type="ECO:0000256" key="1">
    <source>
        <dbReference type="SAM" id="Phobius"/>
    </source>
</evidence>
<comment type="caution">
    <text evidence="2">The sequence shown here is derived from an EMBL/GenBank/DDBJ whole genome shotgun (WGS) entry which is preliminary data.</text>
</comment>
<keyword evidence="1" id="KW-0812">Transmembrane</keyword>
<gene>
    <name evidence="2" type="ORF">PBF_19768</name>
</gene>
<dbReference type="PATRIC" id="fig|1307436.3.peg.4227"/>
<dbReference type="eggNOG" id="COG2064">
    <property type="taxonomic scope" value="Bacteria"/>
</dbReference>
<feature type="transmembrane region" description="Helical" evidence="1">
    <location>
        <begin position="289"/>
        <end position="307"/>
    </location>
</feature>
<keyword evidence="1" id="KW-0472">Membrane</keyword>
<feature type="transmembrane region" description="Helical" evidence="1">
    <location>
        <begin position="79"/>
        <end position="97"/>
    </location>
</feature>
<evidence type="ECO:0000313" key="2">
    <source>
        <dbReference type="EMBL" id="EWG09368.1"/>
    </source>
</evidence>
<evidence type="ECO:0000313" key="3">
    <source>
        <dbReference type="Proteomes" id="UP000019270"/>
    </source>
</evidence>
<feature type="transmembrane region" description="Helical" evidence="1">
    <location>
        <begin position="250"/>
        <end position="269"/>
    </location>
</feature>
<protein>
    <recommendedName>
        <fullName evidence="4">Type II secretion system protein GspF domain-containing protein</fullName>
    </recommendedName>
</protein>
<keyword evidence="1" id="KW-1133">Transmembrane helix</keyword>
<accession>W7KT19</accession>
<reference evidence="2 3" key="2">
    <citation type="journal article" date="2016" name="Sci. Rep.">
        <title>A novel serine protease, Sep1, from Bacillus firmus DS-1 has nematicidal activity and degrades multiple intestinal-associated nematode proteins.</title>
        <authorList>
            <person name="Geng C."/>
            <person name="Nie X."/>
            <person name="Tang Z."/>
            <person name="Zhang Y."/>
            <person name="Lin J."/>
            <person name="Sun M."/>
            <person name="Peng D."/>
        </authorList>
    </citation>
    <scope>NUCLEOTIDE SEQUENCE [LARGE SCALE GENOMIC DNA]</scope>
    <source>
        <strain evidence="2 3">DS1</strain>
    </source>
</reference>
<dbReference type="AlphaFoldDB" id="W7KT19"/>
<feature type="transmembrane region" description="Helical" evidence="1">
    <location>
        <begin position="12"/>
        <end position="32"/>
    </location>
</feature>
<feature type="transmembrane region" description="Helical" evidence="1">
    <location>
        <begin position="103"/>
        <end position="122"/>
    </location>
</feature>
<dbReference type="Proteomes" id="UP000019270">
    <property type="component" value="Unassembled WGS sequence"/>
</dbReference>
<name>W7KT19_CYTFI</name>
<proteinExistence type="predicted"/>
<sequence>MMQYIDSIVRIFGYLIGFSGFVLLMYSFGFNFNSVKYKLRSNKETNNKQIILRSNFMRWYDQLLKATINSYKTNHLKPLITLQATILVGLCIIYWLITRSLISSFILPFSVVFLFPVTILYIRLLNIRHSTQAVISDTIIQLLQAYTKQHHNILFALKDIYPNLNKQTKFIVGMLIVRLESGISTRKESMQIFSYQIGGEWGRNLSITILKGLEDGTNIAGILEDLSKDITEIDKKIGEVESEGIELIRLGYLPVIVLPLIIVGMHYMVSQMGGNAFEYIFQTATGLKTFTFSVVLTLISFTTSKVFQRPKRGG</sequence>
<evidence type="ECO:0008006" key="4">
    <source>
        <dbReference type="Google" id="ProtNLM"/>
    </source>
</evidence>
<reference evidence="3" key="1">
    <citation type="submission" date="2013-03" db="EMBL/GenBank/DDBJ databases">
        <title>Draft genome sequence of Bacillus firmus DS1.</title>
        <authorList>
            <person name="Peng D."/>
            <person name="Zhu L."/>
            <person name="Sun M."/>
        </authorList>
    </citation>
    <scope>NUCLEOTIDE SEQUENCE [LARGE SCALE GENOMIC DNA]</scope>
    <source>
        <strain evidence="3">DS1</strain>
    </source>
</reference>
<organism evidence="2 3">
    <name type="scientific">Cytobacillus firmus DS1</name>
    <dbReference type="NCBI Taxonomy" id="1307436"/>
    <lineage>
        <taxon>Bacteria</taxon>
        <taxon>Bacillati</taxon>
        <taxon>Bacillota</taxon>
        <taxon>Bacilli</taxon>
        <taxon>Bacillales</taxon>
        <taxon>Bacillaceae</taxon>
        <taxon>Cytobacillus</taxon>
    </lineage>
</organism>
<dbReference type="EMBL" id="APVL01000018">
    <property type="protein sequence ID" value="EWG09368.1"/>
    <property type="molecule type" value="Genomic_DNA"/>
</dbReference>